<organism evidence="4">
    <name type="scientific">Caulobacter sp. 73W</name>
    <dbReference type="NCBI Taxonomy" id="3161137"/>
    <lineage>
        <taxon>Bacteria</taxon>
        <taxon>Pseudomonadati</taxon>
        <taxon>Pseudomonadota</taxon>
        <taxon>Alphaproteobacteria</taxon>
        <taxon>Caulobacterales</taxon>
        <taxon>Caulobacteraceae</taxon>
        <taxon>Caulobacter</taxon>
    </lineage>
</organism>
<sequence>MSRFTGTIRDLTNADRESWDGLWAGYLAFYESSDLPQAVGDTTFERMLDPAEPMFALVAEQDGQAIGFAHCVVHRATWTTGFYCYLEDLFVSPVTRGSGAGRALIEAIYARADAEGWDRVYWLTHETNTQARKLYDAVAQNRGFIQYRR</sequence>
<dbReference type="RefSeq" id="WP_369058947.1">
    <property type="nucleotide sequence ID" value="NZ_CP158375.1"/>
</dbReference>
<dbReference type="Pfam" id="PF00583">
    <property type="entry name" value="Acetyltransf_1"/>
    <property type="match status" value="1"/>
</dbReference>
<dbReference type="InterPro" id="IPR051016">
    <property type="entry name" value="Diverse_Substrate_AcTransf"/>
</dbReference>
<keyword evidence="1" id="KW-0808">Transferase</keyword>
<dbReference type="PANTHER" id="PTHR10545">
    <property type="entry name" value="DIAMINE N-ACETYLTRANSFERASE"/>
    <property type="match status" value="1"/>
</dbReference>
<protein>
    <submittedName>
        <fullName evidence="4">GNAT family N-acetyltransferase</fullName>
    </submittedName>
</protein>
<evidence type="ECO:0000259" key="3">
    <source>
        <dbReference type="PROSITE" id="PS51186"/>
    </source>
</evidence>
<dbReference type="GO" id="GO:0008080">
    <property type="term" value="F:N-acetyltransferase activity"/>
    <property type="evidence" value="ECO:0007669"/>
    <property type="project" value="TreeGrafter"/>
</dbReference>
<evidence type="ECO:0000256" key="2">
    <source>
        <dbReference type="ARBA" id="ARBA00023315"/>
    </source>
</evidence>
<dbReference type="CDD" id="cd04301">
    <property type="entry name" value="NAT_SF"/>
    <property type="match status" value="1"/>
</dbReference>
<keyword evidence="2" id="KW-0012">Acyltransferase</keyword>
<reference evidence="4" key="1">
    <citation type="submission" date="2024-06" db="EMBL/GenBank/DDBJ databases">
        <title>Caulobacter inopinatus, sp. nov.</title>
        <authorList>
            <person name="Donachie S.P."/>
        </authorList>
    </citation>
    <scope>NUCLEOTIDE SEQUENCE</scope>
    <source>
        <strain evidence="4">73W</strain>
    </source>
</reference>
<name>A0AB39KQK0_9CAUL</name>
<dbReference type="Gene3D" id="3.40.630.30">
    <property type="match status" value="1"/>
</dbReference>
<dbReference type="PANTHER" id="PTHR10545:SF42">
    <property type="entry name" value="ACETYLTRANSFERASE"/>
    <property type="match status" value="1"/>
</dbReference>
<gene>
    <name evidence="4" type="ORF">ABOZ73_15020</name>
</gene>
<accession>A0AB39KQK0</accession>
<dbReference type="PROSITE" id="PS51186">
    <property type="entry name" value="GNAT"/>
    <property type="match status" value="1"/>
</dbReference>
<feature type="domain" description="N-acetyltransferase" evidence="3">
    <location>
        <begin position="6"/>
        <end position="149"/>
    </location>
</feature>
<dbReference type="EMBL" id="CP158375">
    <property type="protein sequence ID" value="XDO96092.1"/>
    <property type="molecule type" value="Genomic_DNA"/>
</dbReference>
<evidence type="ECO:0000313" key="4">
    <source>
        <dbReference type="EMBL" id="XDO96092.1"/>
    </source>
</evidence>
<evidence type="ECO:0000256" key="1">
    <source>
        <dbReference type="ARBA" id="ARBA00022679"/>
    </source>
</evidence>
<dbReference type="AlphaFoldDB" id="A0AB39KQK0"/>
<dbReference type="InterPro" id="IPR016181">
    <property type="entry name" value="Acyl_CoA_acyltransferase"/>
</dbReference>
<dbReference type="SUPFAM" id="SSF55729">
    <property type="entry name" value="Acyl-CoA N-acyltransferases (Nat)"/>
    <property type="match status" value="1"/>
</dbReference>
<proteinExistence type="predicted"/>
<dbReference type="InterPro" id="IPR000182">
    <property type="entry name" value="GNAT_dom"/>
</dbReference>